<sequence>MLYGRLEAFEGDGSAWPIYEEQIHVFFRENDTPEEKQWDIFQAICGARVFSLLLDILKPLTTDIFHANGAVSLQQPEPPESSSSLRHED</sequence>
<comment type="caution">
    <text evidence="1">The sequence shown here is derived from an EMBL/GenBank/DDBJ whole genome shotgun (WGS) entry which is preliminary data.</text>
</comment>
<protein>
    <submittedName>
        <fullName evidence="1">Uncharacterized protein</fullName>
    </submittedName>
</protein>
<organism evidence="1 2">
    <name type="scientific">Hyalomma asiaticum</name>
    <name type="common">Tick</name>
    <dbReference type="NCBI Taxonomy" id="266040"/>
    <lineage>
        <taxon>Eukaryota</taxon>
        <taxon>Metazoa</taxon>
        <taxon>Ecdysozoa</taxon>
        <taxon>Arthropoda</taxon>
        <taxon>Chelicerata</taxon>
        <taxon>Arachnida</taxon>
        <taxon>Acari</taxon>
        <taxon>Parasitiformes</taxon>
        <taxon>Ixodida</taxon>
        <taxon>Ixodoidea</taxon>
        <taxon>Ixodidae</taxon>
        <taxon>Hyalomminae</taxon>
        <taxon>Hyalomma</taxon>
    </lineage>
</organism>
<keyword evidence="2" id="KW-1185">Reference proteome</keyword>
<dbReference type="EMBL" id="CM023485">
    <property type="protein sequence ID" value="KAH6931234.1"/>
    <property type="molecule type" value="Genomic_DNA"/>
</dbReference>
<reference evidence="1" key="1">
    <citation type="submission" date="2020-05" db="EMBL/GenBank/DDBJ databases">
        <title>Large-scale comparative analyses of tick genomes elucidate their genetic diversity and vector capacities.</title>
        <authorList>
            <person name="Jia N."/>
            <person name="Wang J."/>
            <person name="Shi W."/>
            <person name="Du L."/>
            <person name="Sun Y."/>
            <person name="Zhan W."/>
            <person name="Jiang J."/>
            <person name="Wang Q."/>
            <person name="Zhang B."/>
            <person name="Ji P."/>
            <person name="Sakyi L.B."/>
            <person name="Cui X."/>
            <person name="Yuan T."/>
            <person name="Jiang B."/>
            <person name="Yang W."/>
            <person name="Lam T.T.-Y."/>
            <person name="Chang Q."/>
            <person name="Ding S."/>
            <person name="Wang X."/>
            <person name="Zhu J."/>
            <person name="Ruan X."/>
            <person name="Zhao L."/>
            <person name="Wei J."/>
            <person name="Que T."/>
            <person name="Du C."/>
            <person name="Cheng J."/>
            <person name="Dai P."/>
            <person name="Han X."/>
            <person name="Huang E."/>
            <person name="Gao Y."/>
            <person name="Liu J."/>
            <person name="Shao H."/>
            <person name="Ye R."/>
            <person name="Li L."/>
            <person name="Wei W."/>
            <person name="Wang X."/>
            <person name="Wang C."/>
            <person name="Yang T."/>
            <person name="Huo Q."/>
            <person name="Li W."/>
            <person name="Guo W."/>
            <person name="Chen H."/>
            <person name="Zhou L."/>
            <person name="Ni X."/>
            <person name="Tian J."/>
            <person name="Zhou Y."/>
            <person name="Sheng Y."/>
            <person name="Liu T."/>
            <person name="Pan Y."/>
            <person name="Xia L."/>
            <person name="Li J."/>
            <person name="Zhao F."/>
            <person name="Cao W."/>
        </authorList>
    </citation>
    <scope>NUCLEOTIDE SEQUENCE</scope>
    <source>
        <strain evidence="1">Hyas-2018</strain>
    </source>
</reference>
<accession>A0ACB7SBU2</accession>
<dbReference type="Proteomes" id="UP000821845">
    <property type="component" value="Chromosome 5"/>
</dbReference>
<gene>
    <name evidence="1" type="ORF">HPB50_023010</name>
</gene>
<name>A0ACB7SBU2_HYAAI</name>
<evidence type="ECO:0000313" key="2">
    <source>
        <dbReference type="Proteomes" id="UP000821845"/>
    </source>
</evidence>
<proteinExistence type="predicted"/>
<evidence type="ECO:0000313" key="1">
    <source>
        <dbReference type="EMBL" id="KAH6931234.1"/>
    </source>
</evidence>